<dbReference type="EMBL" id="CP093313">
    <property type="protein sequence ID" value="UWZ84554.1"/>
    <property type="molecule type" value="Genomic_DNA"/>
</dbReference>
<organism evidence="3 4">
    <name type="scientific">Occallatibacter riparius</name>
    <dbReference type="NCBI Taxonomy" id="1002689"/>
    <lineage>
        <taxon>Bacteria</taxon>
        <taxon>Pseudomonadati</taxon>
        <taxon>Acidobacteriota</taxon>
        <taxon>Terriglobia</taxon>
        <taxon>Terriglobales</taxon>
        <taxon>Acidobacteriaceae</taxon>
        <taxon>Occallatibacter</taxon>
    </lineage>
</organism>
<dbReference type="Gene3D" id="3.40.50.720">
    <property type="entry name" value="NAD(P)-binding Rossmann-like Domain"/>
    <property type="match status" value="1"/>
</dbReference>
<evidence type="ECO:0000313" key="4">
    <source>
        <dbReference type="Proteomes" id="UP001059380"/>
    </source>
</evidence>
<keyword evidence="4" id="KW-1185">Reference proteome</keyword>
<dbReference type="PANTHER" id="PTHR24321">
    <property type="entry name" value="DEHYDROGENASES, SHORT CHAIN"/>
    <property type="match status" value="1"/>
</dbReference>
<dbReference type="KEGG" id="orp:MOP44_01145"/>
<dbReference type="InterPro" id="IPR036291">
    <property type="entry name" value="NAD(P)-bd_dom_sf"/>
</dbReference>
<dbReference type="GO" id="GO:0016491">
    <property type="term" value="F:oxidoreductase activity"/>
    <property type="evidence" value="ECO:0007669"/>
    <property type="project" value="UniProtKB-KW"/>
</dbReference>
<comment type="similarity">
    <text evidence="1">Belongs to the short-chain dehydrogenases/reductases (SDR) family.</text>
</comment>
<dbReference type="NCBIfam" id="NF005559">
    <property type="entry name" value="PRK07231.1"/>
    <property type="match status" value="1"/>
</dbReference>
<reference evidence="3" key="1">
    <citation type="submission" date="2021-04" db="EMBL/GenBank/DDBJ databases">
        <title>Phylogenetic analysis of Acidobacteriaceae.</title>
        <authorList>
            <person name="Qiu L."/>
            <person name="Zhang Q."/>
        </authorList>
    </citation>
    <scope>NUCLEOTIDE SEQUENCE</scope>
    <source>
        <strain evidence="3">DSM 25168</strain>
    </source>
</reference>
<dbReference type="RefSeq" id="WP_260794060.1">
    <property type="nucleotide sequence ID" value="NZ_CP093313.1"/>
</dbReference>
<proteinExistence type="inferred from homology"/>
<dbReference type="InterPro" id="IPR002347">
    <property type="entry name" value="SDR_fam"/>
</dbReference>
<sequence length="253" mass="26691">MKLWFENKVALVTGAGQGMGLAAARAFAEEGAAVALADRDEALVQKAAEDLRAEGHKAMAIRCDVTNEQQVRAMVERTVAEFGRLDAAFNNAGVQSPAIETADAESQEFDRVTAINLKSVWMCMKYELRQMRNQGSGAIVNNSSIGGLIGLPGRAIYHAAKHGVIGLTKSAALEYASRGITINAVCPGTINTPMVAEMLAKEPDAMKDIMKMQPIGRLGTAEEVASAVLWLCSPGAAFVVGHALAVDGGFTAQ</sequence>
<accession>A0A9J7BS08</accession>
<name>A0A9J7BS08_9BACT</name>
<dbReference type="PRINTS" id="PR00080">
    <property type="entry name" value="SDRFAMILY"/>
</dbReference>
<dbReference type="Proteomes" id="UP001059380">
    <property type="component" value="Chromosome"/>
</dbReference>
<keyword evidence="2" id="KW-0560">Oxidoreductase</keyword>
<evidence type="ECO:0000313" key="3">
    <source>
        <dbReference type="EMBL" id="UWZ84554.1"/>
    </source>
</evidence>
<evidence type="ECO:0000256" key="2">
    <source>
        <dbReference type="ARBA" id="ARBA00023002"/>
    </source>
</evidence>
<dbReference type="PANTHER" id="PTHR24321:SF11">
    <property type="entry name" value="BLR0893 PROTEIN"/>
    <property type="match status" value="1"/>
</dbReference>
<dbReference type="SUPFAM" id="SSF51735">
    <property type="entry name" value="NAD(P)-binding Rossmann-fold domains"/>
    <property type="match status" value="1"/>
</dbReference>
<dbReference type="PRINTS" id="PR00081">
    <property type="entry name" value="GDHRDH"/>
</dbReference>
<evidence type="ECO:0000256" key="1">
    <source>
        <dbReference type="ARBA" id="ARBA00006484"/>
    </source>
</evidence>
<dbReference type="AlphaFoldDB" id="A0A9J7BS08"/>
<dbReference type="Pfam" id="PF13561">
    <property type="entry name" value="adh_short_C2"/>
    <property type="match status" value="1"/>
</dbReference>
<protein>
    <submittedName>
        <fullName evidence="3">SDR family oxidoreductase</fullName>
    </submittedName>
</protein>
<dbReference type="FunFam" id="3.40.50.720:FF:000084">
    <property type="entry name" value="Short-chain dehydrogenase reductase"/>
    <property type="match status" value="1"/>
</dbReference>
<gene>
    <name evidence="3" type="ORF">MOP44_01145</name>
</gene>